<dbReference type="RefSeq" id="WP_167477802.1">
    <property type="nucleotide sequence ID" value="NZ_CP046172.1"/>
</dbReference>
<evidence type="ECO:0008006" key="3">
    <source>
        <dbReference type="Google" id="ProtNLM"/>
    </source>
</evidence>
<dbReference type="EMBL" id="CP046172">
    <property type="protein sequence ID" value="QIS15576.1"/>
    <property type="molecule type" value="Genomic_DNA"/>
</dbReference>
<organism evidence="1 2">
    <name type="scientific">Nocardia arthritidis</name>
    <dbReference type="NCBI Taxonomy" id="228602"/>
    <lineage>
        <taxon>Bacteria</taxon>
        <taxon>Bacillati</taxon>
        <taxon>Actinomycetota</taxon>
        <taxon>Actinomycetes</taxon>
        <taxon>Mycobacteriales</taxon>
        <taxon>Nocardiaceae</taxon>
        <taxon>Nocardia</taxon>
    </lineage>
</organism>
<evidence type="ECO:0000313" key="2">
    <source>
        <dbReference type="Proteomes" id="UP000503540"/>
    </source>
</evidence>
<gene>
    <name evidence="1" type="ORF">F5544_38775</name>
</gene>
<protein>
    <recommendedName>
        <fullName evidence="3">YcaO domain-containing protein</fullName>
    </recommendedName>
</protein>
<evidence type="ECO:0000313" key="1">
    <source>
        <dbReference type="EMBL" id="QIS15576.1"/>
    </source>
</evidence>
<dbReference type="AlphaFoldDB" id="A0A6G9YRD4"/>
<sequence length="606" mass="64140">MINTDTRRFKVKADAFYVRHEDGVWLRNNIGSFTIRGGGAYDLVAAVFARLDGTCTVGDLCAGLSDGAAGSVTKLVETLAGNGFVRAVEAEPELVPGWMRTRYATHLAFLEHHGDRPVSRLLRVRSQLVAVAGDGVALRGVVGALADFGIAKVAVLTPDREIAQTVRDAVARDPQFQWETIESAFQLDELSRVTKFRDARWVLLATDRGDAAEIAALQAGLRAAGKSVGVLGGCGDFVAATPASPDDSWCWECLHRNIAARAVGDSGPAALAPAPATIGALHLVQQLFAELAELATGAGSVVTAEPFAPVVRTHTGRRHPLCGRHIRMTAARPVNVAALRGEPVRLDIPAADDPVELIGVSDRIVEVTTRWTDSITGPLYSVGEADAGQLPLSASSCTVADPDSTAAYPRTKEIHCQAISAREARNQAVLYALEWQASRIAELTDHPARGWVFGAGWSAAEAWYRMGVASAYAEPPGSLDWQPVSGEQHPVRDYLLETLADIGTPPNSAAYEQVSNGLVRAWVRGTDSEATAGVGMDPDHALHNALLRAVAENGATVAHLAPPVADWQEAAVMLTGHPGVLDVSELLPFLGADGYLFAAPVSGVTP</sequence>
<name>A0A6G9YRD4_9NOCA</name>
<dbReference type="Proteomes" id="UP000503540">
    <property type="component" value="Chromosome"/>
</dbReference>
<reference evidence="1 2" key="1">
    <citation type="journal article" date="2019" name="ACS Chem. Biol.">
        <title>Identification and Mobilization of a Cryptic Antibiotic Biosynthesis Gene Locus from a Human-Pathogenic Nocardia Isolate.</title>
        <authorList>
            <person name="Herisse M."/>
            <person name="Ishida K."/>
            <person name="Porter J.L."/>
            <person name="Howden B."/>
            <person name="Hertweck C."/>
            <person name="Stinear T.P."/>
            <person name="Pidot S.J."/>
        </authorList>
    </citation>
    <scope>NUCLEOTIDE SEQUENCE [LARGE SCALE GENOMIC DNA]</scope>
    <source>
        <strain evidence="1 2">AUSMDU00012717</strain>
    </source>
</reference>
<accession>A0A6G9YRD4</accession>
<dbReference type="KEGG" id="nah:F5544_38775"/>
<keyword evidence="2" id="KW-1185">Reference proteome</keyword>
<proteinExistence type="predicted"/>